<reference evidence="2" key="1">
    <citation type="journal article" date="2013" name="Proc. Natl. Acad. Sci. U.S.A.">
        <title>Improving the coverage of the cyanobacterial phylum using diversity-driven genome sequencing.</title>
        <authorList>
            <person name="Shih P.M."/>
            <person name="Wu D."/>
            <person name="Latifi A."/>
            <person name="Axen S.D."/>
            <person name="Fewer D.P."/>
            <person name="Talla E."/>
            <person name="Calteau A."/>
            <person name="Cai F."/>
            <person name="Tandeau de Marsac N."/>
            <person name="Rippka R."/>
            <person name="Herdman M."/>
            <person name="Sivonen K."/>
            <person name="Coursin T."/>
            <person name="Laurent T."/>
            <person name="Goodwin L."/>
            <person name="Nolan M."/>
            <person name="Davenport K.W."/>
            <person name="Han C.S."/>
            <person name="Rubin E.M."/>
            <person name="Eisen J.A."/>
            <person name="Woyke T."/>
            <person name="Gugger M."/>
            <person name="Kerfeld C.A."/>
        </authorList>
    </citation>
    <scope>NUCLEOTIDE SEQUENCE [LARGE SCALE GENOMIC DNA]</scope>
    <source>
        <strain evidence="2">ATCC 29140 / PCC 7202</strain>
    </source>
</reference>
<gene>
    <name evidence="1" type="ordered locus">Cyast_0860</name>
</gene>
<dbReference type="BioCyc" id="CSTA292563:G1353-867-MONOMER"/>
<evidence type="ECO:0000313" key="1">
    <source>
        <dbReference type="EMBL" id="AFZ46832.1"/>
    </source>
</evidence>
<dbReference type="Proteomes" id="UP000010483">
    <property type="component" value="Chromosome"/>
</dbReference>
<proteinExistence type="predicted"/>
<keyword evidence="2" id="KW-1185">Reference proteome</keyword>
<dbReference type="AlphaFoldDB" id="K9YK33"/>
<accession>K9YK33</accession>
<dbReference type="PANTHER" id="PTHR37203">
    <property type="match status" value="1"/>
</dbReference>
<dbReference type="STRING" id="292563.Cyast_0860"/>
<dbReference type="eggNOG" id="COG4735">
    <property type="taxonomic scope" value="Bacteria"/>
</dbReference>
<dbReference type="KEGG" id="csn:Cyast_0860"/>
<dbReference type="PATRIC" id="fig|292563.3.peg.904"/>
<name>K9YK33_CYASC</name>
<sequence length="274" mass="31002">MDEFRTALEVATEEELQQLTNILFCRRLNPIDYLQTPAPLDVQSQDKHGWLDSIEQRFRFLAADGMTVLQRRTNQVSYRQILIQVCRYLKIPYGVSMATVDIEGEIFLHLLQKAWAKLPPHEQNSIRNQVIKSLANSTTPEPLPLKLQHDPLKIMLKGSGIIAISSILKSWLLKKIAQQFALHFATYQVAKSSLIKGGVAFASGFQNQFALQMAKQGMIVNTARYTAVRSAFAFLGPALWGCFLADLGWRAIATNYTRIIPVIFTLAQIRLTRI</sequence>
<dbReference type="HOGENOM" id="CLU_060840_0_0_3"/>
<evidence type="ECO:0000313" key="2">
    <source>
        <dbReference type="Proteomes" id="UP000010483"/>
    </source>
</evidence>
<organism evidence="1 2">
    <name type="scientific">Cyanobacterium stanieri (strain ATCC 29140 / PCC 7202)</name>
    <dbReference type="NCBI Taxonomy" id="292563"/>
    <lineage>
        <taxon>Bacteria</taxon>
        <taxon>Bacillati</taxon>
        <taxon>Cyanobacteriota</taxon>
        <taxon>Cyanophyceae</taxon>
        <taxon>Oscillatoriophycideae</taxon>
        <taxon>Chroococcales</taxon>
        <taxon>Geminocystaceae</taxon>
        <taxon>Cyanobacterium</taxon>
    </lineage>
</organism>
<dbReference type="PANTHER" id="PTHR37203:SF3">
    <property type="entry name" value="SLR0975 PROTEIN"/>
    <property type="match status" value="1"/>
</dbReference>
<dbReference type="EMBL" id="CP003940">
    <property type="protein sequence ID" value="AFZ46832.1"/>
    <property type="molecule type" value="Genomic_DNA"/>
</dbReference>
<protein>
    <submittedName>
        <fullName evidence="1">Uncharacterized protein</fullName>
    </submittedName>
</protein>